<evidence type="ECO:0000256" key="4">
    <source>
        <dbReference type="ARBA" id="ARBA00023027"/>
    </source>
</evidence>
<dbReference type="AlphaFoldDB" id="A0A2N3KX47"/>
<accession>A0A2N3KX47</accession>
<dbReference type="InterPro" id="IPR006140">
    <property type="entry name" value="D-isomer_DH_NAD-bd"/>
</dbReference>
<dbReference type="Proteomes" id="UP000233597">
    <property type="component" value="Unassembled WGS sequence"/>
</dbReference>
<organism evidence="8 9">
    <name type="scientific">Thalassospira marina</name>
    <dbReference type="NCBI Taxonomy" id="2048283"/>
    <lineage>
        <taxon>Bacteria</taxon>
        <taxon>Pseudomonadati</taxon>
        <taxon>Pseudomonadota</taxon>
        <taxon>Alphaproteobacteria</taxon>
        <taxon>Rhodospirillales</taxon>
        <taxon>Thalassospiraceae</taxon>
        <taxon>Thalassospira</taxon>
    </lineage>
</organism>
<keyword evidence="3 5" id="KW-0560">Oxidoreductase</keyword>
<feature type="domain" description="D-isomer specific 2-hydroxyacid dehydrogenase catalytic" evidence="6">
    <location>
        <begin position="14"/>
        <end position="311"/>
    </location>
</feature>
<name>A0A2N3KX47_9PROT</name>
<dbReference type="GO" id="GO:0051287">
    <property type="term" value="F:NAD binding"/>
    <property type="evidence" value="ECO:0007669"/>
    <property type="project" value="InterPro"/>
</dbReference>
<evidence type="ECO:0000256" key="1">
    <source>
        <dbReference type="ARBA" id="ARBA00005854"/>
    </source>
</evidence>
<dbReference type="InterPro" id="IPR029752">
    <property type="entry name" value="D-isomer_DH_CS1"/>
</dbReference>
<dbReference type="InterPro" id="IPR029753">
    <property type="entry name" value="D-isomer_DH_CS"/>
</dbReference>
<dbReference type="Pfam" id="PF00389">
    <property type="entry name" value="2-Hacid_dh"/>
    <property type="match status" value="1"/>
</dbReference>
<feature type="domain" description="D-isomer specific 2-hydroxyacid dehydrogenase NAD-binding" evidence="7">
    <location>
        <begin position="111"/>
        <end position="284"/>
    </location>
</feature>
<evidence type="ECO:0000256" key="5">
    <source>
        <dbReference type="RuleBase" id="RU003719"/>
    </source>
</evidence>
<dbReference type="SUPFAM" id="SSF51735">
    <property type="entry name" value="NAD(P)-binding Rossmann-fold domains"/>
    <property type="match status" value="1"/>
</dbReference>
<dbReference type="PANTHER" id="PTHR42789:SF1">
    <property type="entry name" value="D-ISOMER SPECIFIC 2-HYDROXYACID DEHYDROGENASE FAMILY PROTEIN (AFU_ORTHOLOGUE AFUA_6G10090)"/>
    <property type="match status" value="1"/>
</dbReference>
<dbReference type="InterPro" id="IPR050857">
    <property type="entry name" value="D-2-hydroxyacid_DH"/>
</dbReference>
<gene>
    <name evidence="8" type="ORF">COO20_07135</name>
</gene>
<dbReference type="Pfam" id="PF02826">
    <property type="entry name" value="2-Hacid_dh_C"/>
    <property type="match status" value="1"/>
</dbReference>
<comment type="caution">
    <text evidence="8">The sequence shown here is derived from an EMBL/GenBank/DDBJ whole genome shotgun (WGS) entry which is preliminary data.</text>
</comment>
<comment type="similarity">
    <text evidence="1 5">Belongs to the D-isomer specific 2-hydroxyacid dehydrogenase family.</text>
</comment>
<dbReference type="PANTHER" id="PTHR42789">
    <property type="entry name" value="D-ISOMER SPECIFIC 2-HYDROXYACID DEHYDROGENASE FAMILY PROTEIN (AFU_ORTHOLOGUE AFUA_6G10090)"/>
    <property type="match status" value="1"/>
</dbReference>
<dbReference type="PROSITE" id="PS00065">
    <property type="entry name" value="D_2_HYDROXYACID_DH_1"/>
    <property type="match status" value="1"/>
</dbReference>
<dbReference type="GO" id="GO:0008652">
    <property type="term" value="P:amino acid biosynthetic process"/>
    <property type="evidence" value="ECO:0007669"/>
    <property type="project" value="UniProtKB-KW"/>
</dbReference>
<dbReference type="FunFam" id="3.40.50.720:FF:000203">
    <property type="entry name" value="D-3-phosphoglycerate dehydrogenase (SerA)"/>
    <property type="match status" value="1"/>
</dbReference>
<dbReference type="OrthoDB" id="9793626at2"/>
<evidence type="ECO:0000259" key="7">
    <source>
        <dbReference type="Pfam" id="PF02826"/>
    </source>
</evidence>
<keyword evidence="4" id="KW-0520">NAD</keyword>
<reference evidence="8 9" key="1">
    <citation type="submission" date="2017-09" db="EMBL/GenBank/DDBJ databases">
        <title>Biodiversity and function of Thalassospira species in the particle-attached aromatic-hydrocarbon-degrading consortia from the surface seawater of the South China Sea.</title>
        <authorList>
            <person name="Dong C."/>
            <person name="Liu R."/>
            <person name="Shao Z."/>
        </authorList>
    </citation>
    <scope>NUCLEOTIDE SEQUENCE [LARGE SCALE GENOMIC DNA]</scope>
    <source>
        <strain evidence="8 9">CSC1P2</strain>
    </source>
</reference>
<dbReference type="SUPFAM" id="SSF52283">
    <property type="entry name" value="Formate/glycerate dehydrogenase catalytic domain-like"/>
    <property type="match status" value="1"/>
</dbReference>
<evidence type="ECO:0000313" key="9">
    <source>
        <dbReference type="Proteomes" id="UP000233597"/>
    </source>
</evidence>
<keyword evidence="2" id="KW-0028">Amino-acid biosynthesis</keyword>
<dbReference type="PROSITE" id="PS00671">
    <property type="entry name" value="D_2_HYDROXYACID_DH_3"/>
    <property type="match status" value="1"/>
</dbReference>
<dbReference type="CDD" id="cd12169">
    <property type="entry name" value="PGDH_like_1"/>
    <property type="match status" value="1"/>
</dbReference>
<dbReference type="GO" id="GO:0016616">
    <property type="term" value="F:oxidoreductase activity, acting on the CH-OH group of donors, NAD or NADP as acceptor"/>
    <property type="evidence" value="ECO:0007669"/>
    <property type="project" value="InterPro"/>
</dbReference>
<evidence type="ECO:0000256" key="2">
    <source>
        <dbReference type="ARBA" id="ARBA00022605"/>
    </source>
</evidence>
<dbReference type="InterPro" id="IPR006139">
    <property type="entry name" value="D-isomer_2_OHA_DH_cat_dom"/>
</dbReference>
<dbReference type="InterPro" id="IPR036291">
    <property type="entry name" value="NAD(P)-bd_dom_sf"/>
</dbReference>
<dbReference type="Gene3D" id="3.40.50.720">
    <property type="entry name" value="NAD(P)-binding Rossmann-like Domain"/>
    <property type="match status" value="2"/>
</dbReference>
<dbReference type="EMBL" id="NWTK01000003">
    <property type="protein sequence ID" value="PKR55142.1"/>
    <property type="molecule type" value="Genomic_DNA"/>
</dbReference>
<protein>
    <submittedName>
        <fullName evidence="8">Hydroxyacid dehydrogenase</fullName>
    </submittedName>
</protein>
<evidence type="ECO:0000259" key="6">
    <source>
        <dbReference type="Pfam" id="PF00389"/>
    </source>
</evidence>
<evidence type="ECO:0000313" key="8">
    <source>
        <dbReference type="EMBL" id="PKR55142.1"/>
    </source>
</evidence>
<dbReference type="RefSeq" id="WP_101264983.1">
    <property type="nucleotide sequence ID" value="NZ_NWTK01000003.1"/>
</dbReference>
<evidence type="ECO:0000256" key="3">
    <source>
        <dbReference type="ARBA" id="ARBA00023002"/>
    </source>
</evidence>
<proteinExistence type="inferred from homology"/>
<sequence>MKIAILDDYQNLALQSADWSALQKQAEITVFHDTITSEDELAARLASFDVLCIMRERTPLPGTLLDRLSNLKLIVTTGKRNDAIDMEGATRNGMTVCGTESPSTATPELTFALMLGLARGIVPENTSMKQGGWQIGLGQDLAGSTLGVIGLGRLGGKVAQIAQAFGMKVIAWSENLTADRCTELGVTYASKDELLAQSDFITIHQRLSDRTIDLITASDFAKMKSSAFLINTSRGPIVNAADLIEAATKGTIAGAGIDVYDEEPLPADHPLRTCKNLLLTPHLGYVTRNTWKVFYGQTVEAVEAWLKNEPIRVVK</sequence>